<dbReference type="OrthoDB" id="260065at2"/>
<evidence type="ECO:0000313" key="1">
    <source>
        <dbReference type="EMBL" id="TWU56532.1"/>
    </source>
</evidence>
<sequence length="206" mass="22131">MRNGITLMEVVVSTVLVSGVLLVAMTTSANLWRNRGLQNEHEMAADLSGQMLDEITSKAFRDSVAPVFGIETDETGLARIGFDDVDDYHGFTESPPMHRDGQFIDGCSGWSIEVIVQPATPTTDGIEASATPTVDSDAGLRLVTVHCTTPTGHLITDVAVVSDVPGDEAETASFQRWRNETLTFSDGSSLRITAPLRNRPILGVGQ</sequence>
<dbReference type="Proteomes" id="UP000318288">
    <property type="component" value="Unassembled WGS sequence"/>
</dbReference>
<name>A0A5C6F6C1_9BACT</name>
<organism evidence="1 2">
    <name type="scientific">Rubripirellula tenax</name>
    <dbReference type="NCBI Taxonomy" id="2528015"/>
    <lineage>
        <taxon>Bacteria</taxon>
        <taxon>Pseudomonadati</taxon>
        <taxon>Planctomycetota</taxon>
        <taxon>Planctomycetia</taxon>
        <taxon>Pirellulales</taxon>
        <taxon>Pirellulaceae</taxon>
        <taxon>Rubripirellula</taxon>
    </lineage>
</organism>
<protein>
    <recommendedName>
        <fullName evidence="3">Pseudopilin GspJ</fullName>
    </recommendedName>
</protein>
<evidence type="ECO:0000313" key="2">
    <source>
        <dbReference type="Proteomes" id="UP000318288"/>
    </source>
</evidence>
<dbReference type="EMBL" id="SJPW01000003">
    <property type="protein sequence ID" value="TWU56532.1"/>
    <property type="molecule type" value="Genomic_DNA"/>
</dbReference>
<dbReference type="AlphaFoldDB" id="A0A5C6F6C1"/>
<accession>A0A5C6F6C1</accession>
<reference evidence="1 2" key="1">
    <citation type="submission" date="2019-02" db="EMBL/GenBank/DDBJ databases">
        <title>Deep-cultivation of Planctomycetes and their phenomic and genomic characterization uncovers novel biology.</title>
        <authorList>
            <person name="Wiegand S."/>
            <person name="Jogler M."/>
            <person name="Boedeker C."/>
            <person name="Pinto D."/>
            <person name="Vollmers J."/>
            <person name="Rivas-Marin E."/>
            <person name="Kohn T."/>
            <person name="Peeters S.H."/>
            <person name="Heuer A."/>
            <person name="Rast P."/>
            <person name="Oberbeckmann S."/>
            <person name="Bunk B."/>
            <person name="Jeske O."/>
            <person name="Meyerdierks A."/>
            <person name="Storesund J.E."/>
            <person name="Kallscheuer N."/>
            <person name="Luecker S."/>
            <person name="Lage O.M."/>
            <person name="Pohl T."/>
            <person name="Merkel B.J."/>
            <person name="Hornburger P."/>
            <person name="Mueller R.-W."/>
            <person name="Bruemmer F."/>
            <person name="Labrenz M."/>
            <person name="Spormann A.M."/>
            <person name="Op Den Camp H."/>
            <person name="Overmann J."/>
            <person name="Amann R."/>
            <person name="Jetten M.S.M."/>
            <person name="Mascher T."/>
            <person name="Medema M.H."/>
            <person name="Devos D.P."/>
            <person name="Kaster A.-K."/>
            <person name="Ovreas L."/>
            <person name="Rohde M."/>
            <person name="Galperin M.Y."/>
            <person name="Jogler C."/>
        </authorList>
    </citation>
    <scope>NUCLEOTIDE SEQUENCE [LARGE SCALE GENOMIC DNA]</scope>
    <source>
        <strain evidence="1 2">Poly51</strain>
    </source>
</reference>
<evidence type="ECO:0008006" key="3">
    <source>
        <dbReference type="Google" id="ProtNLM"/>
    </source>
</evidence>
<keyword evidence="2" id="KW-1185">Reference proteome</keyword>
<dbReference type="RefSeq" id="WP_146457672.1">
    <property type="nucleotide sequence ID" value="NZ_SJPW01000003.1"/>
</dbReference>
<gene>
    <name evidence="1" type="ORF">Poly51_24430</name>
</gene>
<comment type="caution">
    <text evidence="1">The sequence shown here is derived from an EMBL/GenBank/DDBJ whole genome shotgun (WGS) entry which is preliminary data.</text>
</comment>
<proteinExistence type="predicted"/>